<keyword evidence="2" id="KW-1185">Reference proteome</keyword>
<dbReference type="EMBL" id="JAGSOH010000087">
    <property type="protein sequence ID" value="MBR7829473.1"/>
    <property type="molecule type" value="Genomic_DNA"/>
</dbReference>
<evidence type="ECO:0000313" key="2">
    <source>
        <dbReference type="Proteomes" id="UP000676325"/>
    </source>
</evidence>
<dbReference type="Pfam" id="PF00702">
    <property type="entry name" value="Hydrolase"/>
    <property type="match status" value="1"/>
</dbReference>
<comment type="caution">
    <text evidence="1">The sequence shown here is derived from an EMBL/GenBank/DDBJ whole genome shotgun (WGS) entry which is preliminary data.</text>
</comment>
<keyword evidence="1" id="KW-0378">Hydrolase</keyword>
<name>A0A941EFI8_9ACTN</name>
<dbReference type="AlphaFoldDB" id="A0A941EFI8"/>
<gene>
    <name evidence="1" type="ORF">KDK95_24420</name>
</gene>
<proteinExistence type="predicted"/>
<dbReference type="NCBIfam" id="TIGR01509">
    <property type="entry name" value="HAD-SF-IA-v3"/>
    <property type="match status" value="1"/>
</dbReference>
<dbReference type="PANTHER" id="PTHR46649:SF4">
    <property type="entry name" value="HALOACID DEHALOGENASE-LIKE HYDROLASE (HAD) SUPERFAMILY PROTEIN"/>
    <property type="match status" value="1"/>
</dbReference>
<dbReference type="Proteomes" id="UP000676325">
    <property type="component" value="Unassembled WGS sequence"/>
</dbReference>
<dbReference type="NCBIfam" id="TIGR01549">
    <property type="entry name" value="HAD-SF-IA-v1"/>
    <property type="match status" value="1"/>
</dbReference>
<protein>
    <submittedName>
        <fullName evidence="1">HAD family hydrolase</fullName>
    </submittedName>
</protein>
<dbReference type="InterPro" id="IPR036412">
    <property type="entry name" value="HAD-like_sf"/>
</dbReference>
<dbReference type="PANTHER" id="PTHR46649">
    <property type="match status" value="1"/>
</dbReference>
<reference evidence="1" key="1">
    <citation type="submission" date="2021-04" db="EMBL/GenBank/DDBJ databases">
        <title>Genome based classification of Actinospica acidithermotolerans sp. nov., an actinobacterium isolated from an Indonesian hot spring.</title>
        <authorList>
            <person name="Kusuma A.B."/>
            <person name="Putra K.E."/>
            <person name="Nafisah S."/>
            <person name="Loh J."/>
            <person name="Nouioui I."/>
            <person name="Goodfellow M."/>
        </authorList>
    </citation>
    <scope>NUCLEOTIDE SEQUENCE</scope>
    <source>
        <strain evidence="1">MGRD01-02</strain>
    </source>
</reference>
<evidence type="ECO:0000313" key="1">
    <source>
        <dbReference type="EMBL" id="MBR7829473.1"/>
    </source>
</evidence>
<dbReference type="Gene3D" id="3.40.50.1000">
    <property type="entry name" value="HAD superfamily/HAD-like"/>
    <property type="match status" value="1"/>
</dbReference>
<dbReference type="InterPro" id="IPR006439">
    <property type="entry name" value="HAD-SF_hydro_IA"/>
</dbReference>
<accession>A0A941EFI8</accession>
<sequence>MITGVMFDFSQTLFRSESTGPWLDAGLARMGLELPAAERDALAERLLENGAMPGGPEPRRLTAEQQVQWDRRDLDAESHRSAYEGLTHASDLPDPALARILYDRHMEPDAWRPYPDAEATLKELRERGVPVAVVSNIGWDMRPIFERFGFDRLIDVFVLSYEHGVQKPDPALFRVALDALGKSGPETVMVGDNPRADGGATALGCAFHHVAPIPIEERPEALAAVLGMLG</sequence>
<dbReference type="SUPFAM" id="SSF56784">
    <property type="entry name" value="HAD-like"/>
    <property type="match status" value="1"/>
</dbReference>
<organism evidence="1 2">
    <name type="scientific">Actinospica acidithermotolerans</name>
    <dbReference type="NCBI Taxonomy" id="2828514"/>
    <lineage>
        <taxon>Bacteria</taxon>
        <taxon>Bacillati</taxon>
        <taxon>Actinomycetota</taxon>
        <taxon>Actinomycetes</taxon>
        <taxon>Catenulisporales</taxon>
        <taxon>Actinospicaceae</taxon>
        <taxon>Actinospica</taxon>
    </lineage>
</organism>
<dbReference type="InterPro" id="IPR023214">
    <property type="entry name" value="HAD_sf"/>
</dbReference>
<dbReference type="GO" id="GO:0016787">
    <property type="term" value="F:hydrolase activity"/>
    <property type="evidence" value="ECO:0007669"/>
    <property type="project" value="UniProtKB-KW"/>
</dbReference>